<evidence type="ECO:0000256" key="1">
    <source>
        <dbReference type="ARBA" id="ARBA00023015"/>
    </source>
</evidence>
<reference evidence="3" key="1">
    <citation type="submission" date="2022-04" db="EMBL/GenBank/DDBJ databases">
        <title>Carnegiea gigantea Genome sequencing and assembly v2.</title>
        <authorList>
            <person name="Copetti D."/>
            <person name="Sanderson M.J."/>
            <person name="Burquez A."/>
            <person name="Wojciechowski M.F."/>
        </authorList>
    </citation>
    <scope>NUCLEOTIDE SEQUENCE</scope>
    <source>
        <strain evidence="3">SGP5-SGP5p</strain>
        <tissue evidence="3">Aerial part</tissue>
    </source>
</reference>
<keyword evidence="1" id="KW-0805">Transcription regulation</keyword>
<organism evidence="3 4">
    <name type="scientific">Carnegiea gigantea</name>
    <dbReference type="NCBI Taxonomy" id="171969"/>
    <lineage>
        <taxon>Eukaryota</taxon>
        <taxon>Viridiplantae</taxon>
        <taxon>Streptophyta</taxon>
        <taxon>Embryophyta</taxon>
        <taxon>Tracheophyta</taxon>
        <taxon>Spermatophyta</taxon>
        <taxon>Magnoliopsida</taxon>
        <taxon>eudicotyledons</taxon>
        <taxon>Gunneridae</taxon>
        <taxon>Pentapetalae</taxon>
        <taxon>Caryophyllales</taxon>
        <taxon>Cactineae</taxon>
        <taxon>Cactaceae</taxon>
        <taxon>Cactoideae</taxon>
        <taxon>Echinocereeae</taxon>
        <taxon>Carnegiea</taxon>
    </lineage>
</organism>
<comment type="caution">
    <text evidence="3">The sequence shown here is derived from an EMBL/GenBank/DDBJ whole genome shotgun (WGS) entry which is preliminary data.</text>
</comment>
<keyword evidence="2" id="KW-0804">Transcription</keyword>
<dbReference type="EMBL" id="JAKOGI010000658">
    <property type="protein sequence ID" value="KAJ8431872.1"/>
    <property type="molecule type" value="Genomic_DNA"/>
</dbReference>
<dbReference type="Proteomes" id="UP001153076">
    <property type="component" value="Unassembled WGS sequence"/>
</dbReference>
<gene>
    <name evidence="3" type="ORF">Cgig2_001564</name>
</gene>
<keyword evidence="4" id="KW-1185">Reference proteome</keyword>
<evidence type="ECO:0000313" key="3">
    <source>
        <dbReference type="EMBL" id="KAJ8431872.1"/>
    </source>
</evidence>
<protein>
    <submittedName>
        <fullName evidence="3">Uncharacterized protein</fullName>
    </submittedName>
</protein>
<evidence type="ECO:0000256" key="2">
    <source>
        <dbReference type="ARBA" id="ARBA00023163"/>
    </source>
</evidence>
<name>A0A9Q1JVN4_9CARY</name>
<dbReference type="AlphaFoldDB" id="A0A9Q1JVN4"/>
<dbReference type="Pfam" id="PF03514">
    <property type="entry name" value="GRAS"/>
    <property type="match status" value="1"/>
</dbReference>
<sequence length="154" mass="17510">MPSKTENWKHVVDSRGTLKEVLIATAKAISDDDLLTAEWLMSELHHMVSISCEPIQRFLKVKFQNLHLNLDEGLALNLPFMLHHMPDESVDPKNKGDRLFRLVKSWSPRVMAHFTLGGCTELLLHLVRGNELQLSCGNIIQNPEEYDSALLIVD</sequence>
<proteinExistence type="predicted"/>
<evidence type="ECO:0000313" key="4">
    <source>
        <dbReference type="Proteomes" id="UP001153076"/>
    </source>
</evidence>
<accession>A0A9Q1JVN4</accession>
<dbReference type="InterPro" id="IPR005202">
    <property type="entry name" value="TF_GRAS"/>
</dbReference>
<dbReference type="OrthoDB" id="593669at2759"/>